<evidence type="ECO:0000256" key="7">
    <source>
        <dbReference type="ARBA" id="ARBA00023136"/>
    </source>
</evidence>
<dbReference type="GO" id="GO:0012505">
    <property type="term" value="C:endomembrane system"/>
    <property type="evidence" value="ECO:0007669"/>
    <property type="project" value="UniProtKB-SubCell"/>
</dbReference>
<evidence type="ECO:0000256" key="4">
    <source>
        <dbReference type="ARBA" id="ARBA00022692"/>
    </source>
</evidence>
<evidence type="ECO:0000256" key="5">
    <source>
        <dbReference type="ARBA" id="ARBA00022967"/>
    </source>
</evidence>
<organism evidence="9 10">
    <name type="scientific">Pseudomonas koreensis</name>
    <dbReference type="NCBI Taxonomy" id="198620"/>
    <lineage>
        <taxon>Bacteria</taxon>
        <taxon>Pseudomonadati</taxon>
        <taxon>Pseudomonadota</taxon>
        <taxon>Gammaproteobacteria</taxon>
        <taxon>Pseudomonadales</taxon>
        <taxon>Pseudomonadaceae</taxon>
        <taxon>Pseudomonas</taxon>
    </lineage>
</organism>
<evidence type="ECO:0000256" key="8">
    <source>
        <dbReference type="SAM" id="Phobius"/>
    </source>
</evidence>
<dbReference type="PIRSF" id="PIRSF006102">
    <property type="entry name" value="NQR_DE"/>
    <property type="match status" value="1"/>
</dbReference>
<evidence type="ECO:0000313" key="9">
    <source>
        <dbReference type="EMBL" id="RYM44734.1"/>
    </source>
</evidence>
<dbReference type="Proteomes" id="UP000291107">
    <property type="component" value="Unassembled WGS sequence"/>
</dbReference>
<proteinExistence type="predicted"/>
<keyword evidence="4 8" id="KW-0812">Transmembrane</keyword>
<dbReference type="Pfam" id="PF02508">
    <property type="entry name" value="Rnf-Nqr"/>
    <property type="match status" value="1"/>
</dbReference>
<dbReference type="PANTHER" id="PTHR30586:SF0">
    <property type="entry name" value="ION-TRANSLOCATING OXIDOREDUCTASE COMPLEX SUBUNIT E"/>
    <property type="match status" value="1"/>
</dbReference>
<evidence type="ECO:0000256" key="1">
    <source>
        <dbReference type="ARBA" id="ARBA00004127"/>
    </source>
</evidence>
<feature type="transmembrane region" description="Helical" evidence="8">
    <location>
        <begin position="115"/>
        <end position="134"/>
    </location>
</feature>
<reference evidence="9 10" key="1">
    <citation type="submission" date="2019-02" db="EMBL/GenBank/DDBJ databases">
        <title>Genome of Pseudomonas korensis isolated from heavy metal contaminated environment.</title>
        <authorList>
            <person name="Ayangbenro A.S."/>
            <person name="Babalola O."/>
        </authorList>
    </citation>
    <scope>NUCLEOTIDE SEQUENCE [LARGE SCALE GENOMIC DNA]</scope>
    <source>
        <strain evidence="9 10">AB36</strain>
    </source>
</reference>
<keyword evidence="5" id="KW-1278">Translocase</keyword>
<feature type="transmembrane region" description="Helical" evidence="8">
    <location>
        <begin position="53"/>
        <end position="73"/>
    </location>
</feature>
<evidence type="ECO:0000256" key="3">
    <source>
        <dbReference type="ARBA" id="ARBA00022519"/>
    </source>
</evidence>
<evidence type="ECO:0000256" key="2">
    <source>
        <dbReference type="ARBA" id="ARBA00022448"/>
    </source>
</evidence>
<keyword evidence="2" id="KW-0813">Transport</keyword>
<sequence>MKRTVSLLMLVPLLGATQTLNAALGMILMLSVVIGLFAVCMASLRNHLASTSVLLASLVVAATLTSCADLSAQRWFLPWRQTSEVYIGLIALQCVALECSGFLRAPMTKCLKRCVMFGTLMLVIGGLREIIGHGTLGRGLSTHWPGLVLFPEGLHLFTLVPGALVLSGLLLAVHQAWTRRHSVIKETHRP</sequence>
<dbReference type="PANTHER" id="PTHR30586">
    <property type="entry name" value="ELECTRON TRANSPORT COMPLEX PROTEIN RNFE"/>
    <property type="match status" value="1"/>
</dbReference>
<name>A0A4Q4LDN1_9PSED</name>
<protein>
    <submittedName>
        <fullName evidence="9">NADH:quinone oxidoreductase</fullName>
    </submittedName>
</protein>
<evidence type="ECO:0000256" key="6">
    <source>
        <dbReference type="ARBA" id="ARBA00022989"/>
    </source>
</evidence>
<keyword evidence="7 8" id="KW-0472">Membrane</keyword>
<keyword evidence="3" id="KW-0997">Cell inner membrane</keyword>
<dbReference type="AlphaFoldDB" id="A0A4Q4LDN1"/>
<feature type="transmembrane region" description="Helical" evidence="8">
    <location>
        <begin position="85"/>
        <end position="103"/>
    </location>
</feature>
<accession>A0A4Q4LDN1</accession>
<keyword evidence="3" id="KW-1003">Cell membrane</keyword>
<dbReference type="RefSeq" id="WP_129997566.1">
    <property type="nucleotide sequence ID" value="NZ_SEUB01000001.1"/>
</dbReference>
<feature type="transmembrane region" description="Helical" evidence="8">
    <location>
        <begin position="25"/>
        <end position="44"/>
    </location>
</feature>
<gene>
    <name evidence="9" type="ORF">EVS84_03020</name>
</gene>
<comment type="caution">
    <text evidence="9">The sequence shown here is derived from an EMBL/GenBank/DDBJ whole genome shotgun (WGS) entry which is preliminary data.</text>
</comment>
<feature type="transmembrane region" description="Helical" evidence="8">
    <location>
        <begin position="154"/>
        <end position="173"/>
    </location>
</feature>
<evidence type="ECO:0000313" key="10">
    <source>
        <dbReference type="Proteomes" id="UP000291107"/>
    </source>
</evidence>
<dbReference type="GO" id="GO:0005886">
    <property type="term" value="C:plasma membrane"/>
    <property type="evidence" value="ECO:0007669"/>
    <property type="project" value="TreeGrafter"/>
</dbReference>
<keyword evidence="6 8" id="KW-1133">Transmembrane helix</keyword>
<dbReference type="EMBL" id="SEUB01000001">
    <property type="protein sequence ID" value="RYM44734.1"/>
    <property type="molecule type" value="Genomic_DNA"/>
</dbReference>
<comment type="subcellular location">
    <subcellularLocation>
        <location evidence="1">Endomembrane system</location>
        <topology evidence="1">Multi-pass membrane protein</topology>
    </subcellularLocation>
</comment>
<dbReference type="InterPro" id="IPR003667">
    <property type="entry name" value="NqrDE/RnfAE"/>
</dbReference>